<organism evidence="2 3">
    <name type="scientific">Allacma fusca</name>
    <dbReference type="NCBI Taxonomy" id="39272"/>
    <lineage>
        <taxon>Eukaryota</taxon>
        <taxon>Metazoa</taxon>
        <taxon>Ecdysozoa</taxon>
        <taxon>Arthropoda</taxon>
        <taxon>Hexapoda</taxon>
        <taxon>Collembola</taxon>
        <taxon>Symphypleona</taxon>
        <taxon>Sminthuridae</taxon>
        <taxon>Allacma</taxon>
    </lineage>
</organism>
<name>A0A8J2PBI8_9HEXA</name>
<reference evidence="2" key="1">
    <citation type="submission" date="2021-06" db="EMBL/GenBank/DDBJ databases">
        <authorList>
            <person name="Hodson N. C."/>
            <person name="Mongue J. A."/>
            <person name="Jaron S. K."/>
        </authorList>
    </citation>
    <scope>NUCLEOTIDE SEQUENCE</scope>
</reference>
<proteinExistence type="predicted"/>
<feature type="compositionally biased region" description="Basic and acidic residues" evidence="1">
    <location>
        <begin position="1"/>
        <end position="11"/>
    </location>
</feature>
<dbReference type="EMBL" id="CAJVCH010246065">
    <property type="protein sequence ID" value="CAG7733277.1"/>
    <property type="molecule type" value="Genomic_DNA"/>
</dbReference>
<evidence type="ECO:0000256" key="1">
    <source>
        <dbReference type="SAM" id="MobiDB-lite"/>
    </source>
</evidence>
<dbReference type="AlphaFoldDB" id="A0A8J2PBI8"/>
<accession>A0A8J2PBI8</accession>
<evidence type="ECO:0000313" key="3">
    <source>
        <dbReference type="Proteomes" id="UP000708208"/>
    </source>
</evidence>
<dbReference type="Proteomes" id="UP000708208">
    <property type="component" value="Unassembled WGS sequence"/>
</dbReference>
<keyword evidence="3" id="KW-1185">Reference proteome</keyword>
<evidence type="ECO:0000313" key="2">
    <source>
        <dbReference type="EMBL" id="CAG7733277.1"/>
    </source>
</evidence>
<gene>
    <name evidence="2" type="ORF">AFUS01_LOCUS21731</name>
</gene>
<feature type="non-terminal residue" evidence="2">
    <location>
        <position position="23"/>
    </location>
</feature>
<sequence>ILKEEQVRERLASAAAGKKTPAP</sequence>
<protein>
    <submittedName>
        <fullName evidence="2">Uncharacterized protein</fullName>
    </submittedName>
</protein>
<feature type="region of interest" description="Disordered" evidence="1">
    <location>
        <begin position="1"/>
        <end position="23"/>
    </location>
</feature>
<comment type="caution">
    <text evidence="2">The sequence shown here is derived from an EMBL/GenBank/DDBJ whole genome shotgun (WGS) entry which is preliminary data.</text>
</comment>
<feature type="non-terminal residue" evidence="2">
    <location>
        <position position="1"/>
    </location>
</feature>